<evidence type="ECO:0000256" key="1">
    <source>
        <dbReference type="ARBA" id="ARBA00022729"/>
    </source>
</evidence>
<evidence type="ECO:0000256" key="2">
    <source>
        <dbReference type="SAM" id="SignalP"/>
    </source>
</evidence>
<keyword evidence="1 2" id="KW-0732">Signal</keyword>
<accession>A0A9D5CRA6</accession>
<evidence type="ECO:0000259" key="5">
    <source>
        <dbReference type="Pfam" id="PF23320"/>
    </source>
</evidence>
<feature type="domain" description="NOMO seventh transthyretin-like" evidence="3">
    <location>
        <begin position="302"/>
        <end position="372"/>
    </location>
</feature>
<dbReference type="EMBL" id="JAGGNH010000003">
    <property type="protein sequence ID" value="KAJ0976793.1"/>
    <property type="molecule type" value="Genomic_DNA"/>
</dbReference>
<evidence type="ECO:0008006" key="9">
    <source>
        <dbReference type="Google" id="ProtNLM"/>
    </source>
</evidence>
<dbReference type="Pfam" id="PF23141">
    <property type="entry name" value="Ig_NOMO"/>
    <property type="match status" value="1"/>
</dbReference>
<gene>
    <name evidence="7" type="ORF">J5N97_012267</name>
</gene>
<dbReference type="InterPro" id="IPR056190">
    <property type="entry name" value="NOMO_5th"/>
</dbReference>
<proteinExistence type="predicted"/>
<dbReference type="Pfam" id="PF23194">
    <property type="entry name" value="NOMO_5th"/>
    <property type="match status" value="1"/>
</dbReference>
<dbReference type="PANTHER" id="PTHR23303">
    <property type="entry name" value="CARBOXYPEPTIDASE REGULATORY REGION-CONTAINING"/>
    <property type="match status" value="1"/>
</dbReference>
<evidence type="ECO:0000313" key="7">
    <source>
        <dbReference type="EMBL" id="KAJ0976793.1"/>
    </source>
</evidence>
<evidence type="ECO:0000259" key="6">
    <source>
        <dbReference type="Pfam" id="PF23660"/>
    </source>
</evidence>
<dbReference type="InterPro" id="IPR056187">
    <property type="entry name" value="NOMO_8th"/>
</dbReference>
<feature type="chain" id="PRO_5039732415" description="Carbohydrate-binding-like fold protein" evidence="2">
    <location>
        <begin position="20"/>
        <end position="573"/>
    </location>
</feature>
<keyword evidence="8" id="KW-1185">Reference proteome</keyword>
<dbReference type="Proteomes" id="UP001085076">
    <property type="component" value="Miscellaneous, Linkage group lg03"/>
</dbReference>
<comment type="caution">
    <text evidence="7">The sequence shown here is derived from an EMBL/GenBank/DDBJ whole genome shotgun (WGS) entry which is preliminary data.</text>
</comment>
<name>A0A9D5CRA6_9LILI</name>
<sequence>MRFSRRLLCFPSLCDTLVALEMYYNNTLQITEVIEDFSGPFCLVQCPSFKGLRYHLISTHDLFNFDFWVTEEYQAVNVSVMIDTWRMEVASDEVDPRLQTFVYWSKSKRCRKSEHDQDINHILVTSKHYSILAEKAHYKFSVLENFLVLPNLPFIDDIKAVRYDICGVVRMVTTNSKVKVALTHGPESVKPQMKLTSENGSFGFEVPPGEYRLSALSIKSESSSGLLFSPPYVDVKVNSPVLNVVFFQAQVNIQGTYRLEIGHGSSSINPEEDDWCWDQSAIELDVGIEDIKGAVFIQKGYWIDISSTHNTDAYIHKPDSSRGDLLIKGHKECVESSGVHELHFVNSCIFFGSSSVEFDTKKPSPLYLTGEKYLVRGEIHLRPSSHLDESDLSERIVIDVVNRDSSIHDTIHARLIPNESGREGSAYEYSLWSDLGEEFFFVPRDLSDTSEKKIPFYPKQCHVSVTSDGCQASVSPIAGRFGLYISGSVSPAFSGVDVKILAADDSYNAPLKKVLFKVKRSGNSDNGPSIPQLLYQICNGNDESSSSMKHGALQQLIKAFLGKDHSTKTKETH</sequence>
<dbReference type="PANTHER" id="PTHR23303:SF14">
    <property type="entry name" value="BOS COMPLEX SUBUNIT NOMO1-RELATED"/>
    <property type="match status" value="1"/>
</dbReference>
<dbReference type="OrthoDB" id="10263633at2759"/>
<dbReference type="InterPro" id="IPR056319">
    <property type="entry name" value="NOMO_7th"/>
</dbReference>
<dbReference type="InterPro" id="IPR051417">
    <property type="entry name" value="SDr/BOS_complex"/>
</dbReference>
<dbReference type="InterPro" id="IPR057540">
    <property type="entry name" value="Znf_SUZ12"/>
</dbReference>
<protein>
    <recommendedName>
        <fullName evidence="9">Carbohydrate-binding-like fold protein</fullName>
    </recommendedName>
</protein>
<evidence type="ECO:0000259" key="4">
    <source>
        <dbReference type="Pfam" id="PF23194"/>
    </source>
</evidence>
<feature type="domain" description="Polycomb protein SUZ12-like zinc finger" evidence="5">
    <location>
        <begin position="22"/>
        <end position="81"/>
    </location>
</feature>
<dbReference type="Pfam" id="PF23660">
    <property type="entry name" value="NOMO_8th"/>
    <property type="match status" value="1"/>
</dbReference>
<reference evidence="7" key="1">
    <citation type="submission" date="2021-03" db="EMBL/GenBank/DDBJ databases">
        <authorList>
            <person name="Li Z."/>
            <person name="Yang C."/>
        </authorList>
    </citation>
    <scope>NUCLEOTIDE SEQUENCE</scope>
    <source>
        <strain evidence="7">Dzin_1.0</strain>
        <tissue evidence="7">Leaf</tissue>
    </source>
</reference>
<dbReference type="GO" id="GO:0005789">
    <property type="term" value="C:endoplasmic reticulum membrane"/>
    <property type="evidence" value="ECO:0007669"/>
    <property type="project" value="TreeGrafter"/>
</dbReference>
<feature type="domain" description="NOMO eighth prealbumin-like" evidence="6">
    <location>
        <begin position="374"/>
        <end position="480"/>
    </location>
</feature>
<feature type="domain" description="NOMO fifth transthyretin-like" evidence="4">
    <location>
        <begin position="165"/>
        <end position="246"/>
    </location>
</feature>
<dbReference type="Pfam" id="PF23320">
    <property type="entry name" value="Zn_SUZ12"/>
    <property type="match status" value="1"/>
</dbReference>
<evidence type="ECO:0000313" key="8">
    <source>
        <dbReference type="Proteomes" id="UP001085076"/>
    </source>
</evidence>
<dbReference type="AlphaFoldDB" id="A0A9D5CRA6"/>
<organism evidence="7 8">
    <name type="scientific">Dioscorea zingiberensis</name>
    <dbReference type="NCBI Taxonomy" id="325984"/>
    <lineage>
        <taxon>Eukaryota</taxon>
        <taxon>Viridiplantae</taxon>
        <taxon>Streptophyta</taxon>
        <taxon>Embryophyta</taxon>
        <taxon>Tracheophyta</taxon>
        <taxon>Spermatophyta</taxon>
        <taxon>Magnoliopsida</taxon>
        <taxon>Liliopsida</taxon>
        <taxon>Dioscoreales</taxon>
        <taxon>Dioscoreaceae</taxon>
        <taxon>Dioscorea</taxon>
    </lineage>
</organism>
<reference evidence="7" key="2">
    <citation type="journal article" date="2022" name="Hortic Res">
        <title>The genome of Dioscorea zingiberensis sheds light on the biosynthesis, origin and evolution of the medicinally important diosgenin saponins.</title>
        <authorList>
            <person name="Li Y."/>
            <person name="Tan C."/>
            <person name="Li Z."/>
            <person name="Guo J."/>
            <person name="Li S."/>
            <person name="Chen X."/>
            <person name="Wang C."/>
            <person name="Dai X."/>
            <person name="Yang H."/>
            <person name="Song W."/>
            <person name="Hou L."/>
            <person name="Xu J."/>
            <person name="Tong Z."/>
            <person name="Xu A."/>
            <person name="Yuan X."/>
            <person name="Wang W."/>
            <person name="Yang Q."/>
            <person name="Chen L."/>
            <person name="Sun Z."/>
            <person name="Wang K."/>
            <person name="Pan B."/>
            <person name="Chen J."/>
            <person name="Bao Y."/>
            <person name="Liu F."/>
            <person name="Qi X."/>
            <person name="Gang D.R."/>
            <person name="Wen J."/>
            <person name="Li J."/>
        </authorList>
    </citation>
    <scope>NUCLEOTIDE SEQUENCE</scope>
    <source>
        <strain evidence="7">Dzin_1.0</strain>
    </source>
</reference>
<evidence type="ECO:0000259" key="3">
    <source>
        <dbReference type="Pfam" id="PF23141"/>
    </source>
</evidence>
<feature type="signal peptide" evidence="2">
    <location>
        <begin position="1"/>
        <end position="19"/>
    </location>
</feature>